<comment type="caution">
    <text evidence="4">The sequence shown here is derived from an EMBL/GenBank/DDBJ whole genome shotgun (WGS) entry which is preliminary data.</text>
</comment>
<sequence>MKLLPPGMLKDYFYNLKKDITSSAFGRWFIENESKPEFDQELQEIWRESSQVVCDREVTSSAFIKVCEAIGGVAPSPQRSIFTKSMHYLMRVAAILFIPLLGATLYLYLDNKEPQVNWIEVYAEYGQKKEVVLPDQSKVWLNSGTHIIYPERFAQVRQIFVSGETFLDVAKDPERPFIVDTKDVSIKVHGTRFNVRSYTEDKGTEATLLEGSISLLVKGDLNKQDIFLVPGEKAILDKKQLKLEKFDVDAYQSWRNGQYTFRDKTLQEIITELQRLFNVQIVIRDKALLKENFFVTFAQGLSLDEMLEALNIDNDLCIKRDQDIIEISRKAR</sequence>
<evidence type="ECO:0000313" key="4">
    <source>
        <dbReference type="EMBL" id="OUQ68349.1"/>
    </source>
</evidence>
<dbReference type="InterPro" id="IPR006860">
    <property type="entry name" value="FecR"/>
</dbReference>
<feature type="domain" description="FecR protein" evidence="2">
    <location>
        <begin position="125"/>
        <end position="213"/>
    </location>
</feature>
<dbReference type="Gene3D" id="2.60.120.1440">
    <property type="match status" value="1"/>
</dbReference>
<dbReference type="PANTHER" id="PTHR30273">
    <property type="entry name" value="PERIPLASMIC SIGNAL SENSOR AND SIGMA FACTOR ACTIVATOR FECR-RELATED"/>
    <property type="match status" value="1"/>
</dbReference>
<evidence type="ECO:0008006" key="6">
    <source>
        <dbReference type="Google" id="ProtNLM"/>
    </source>
</evidence>
<feature type="transmembrane region" description="Helical" evidence="1">
    <location>
        <begin position="88"/>
        <end position="109"/>
    </location>
</feature>
<reference evidence="5" key="1">
    <citation type="submission" date="2017-04" db="EMBL/GenBank/DDBJ databases">
        <title>Function of individual gut microbiota members based on whole genome sequencing of pure cultures obtained from chicken caecum.</title>
        <authorList>
            <person name="Medvecky M."/>
            <person name="Cejkova D."/>
            <person name="Polansky O."/>
            <person name="Karasova D."/>
            <person name="Kubasova T."/>
            <person name="Cizek A."/>
            <person name="Rychlik I."/>
        </authorList>
    </citation>
    <scope>NUCLEOTIDE SEQUENCE [LARGE SCALE GENOMIC DNA]</scope>
    <source>
        <strain evidence="5">An109</strain>
    </source>
</reference>
<dbReference type="Gene3D" id="3.55.50.30">
    <property type="match status" value="1"/>
</dbReference>
<dbReference type="InterPro" id="IPR032508">
    <property type="entry name" value="FecR_C"/>
</dbReference>
<feature type="domain" description="Protein FecR C-terminal" evidence="3">
    <location>
        <begin position="259"/>
        <end position="325"/>
    </location>
</feature>
<dbReference type="PIRSF" id="PIRSF018266">
    <property type="entry name" value="FecR"/>
    <property type="match status" value="1"/>
</dbReference>
<evidence type="ECO:0000259" key="3">
    <source>
        <dbReference type="Pfam" id="PF16344"/>
    </source>
</evidence>
<keyword evidence="1" id="KW-0472">Membrane</keyword>
<name>A0A1Y4VE65_9BACE</name>
<evidence type="ECO:0000313" key="5">
    <source>
        <dbReference type="Proteomes" id="UP000196036"/>
    </source>
</evidence>
<gene>
    <name evidence="4" type="ORF">B5E52_11390</name>
</gene>
<evidence type="ECO:0000259" key="2">
    <source>
        <dbReference type="Pfam" id="PF04773"/>
    </source>
</evidence>
<dbReference type="InterPro" id="IPR012373">
    <property type="entry name" value="Ferrdict_sens_TM"/>
</dbReference>
<dbReference type="RefSeq" id="WP_087318263.1">
    <property type="nucleotide sequence ID" value="NZ_JAHOJA010000038.1"/>
</dbReference>
<keyword evidence="1" id="KW-1133">Transmembrane helix</keyword>
<dbReference type="PANTHER" id="PTHR30273:SF2">
    <property type="entry name" value="PROTEIN FECR"/>
    <property type="match status" value="1"/>
</dbReference>
<dbReference type="Pfam" id="PF04773">
    <property type="entry name" value="FecR"/>
    <property type="match status" value="1"/>
</dbReference>
<dbReference type="GO" id="GO:0016989">
    <property type="term" value="F:sigma factor antagonist activity"/>
    <property type="evidence" value="ECO:0007669"/>
    <property type="project" value="TreeGrafter"/>
</dbReference>
<protein>
    <recommendedName>
        <fullName evidence="6">DUF4974 domain-containing protein</fullName>
    </recommendedName>
</protein>
<keyword evidence="1" id="KW-0812">Transmembrane</keyword>
<organism evidence="4 5">
    <name type="scientific">Bacteroides xylanisolvens</name>
    <dbReference type="NCBI Taxonomy" id="371601"/>
    <lineage>
        <taxon>Bacteria</taxon>
        <taxon>Pseudomonadati</taxon>
        <taxon>Bacteroidota</taxon>
        <taxon>Bacteroidia</taxon>
        <taxon>Bacteroidales</taxon>
        <taxon>Bacteroidaceae</taxon>
        <taxon>Bacteroides</taxon>
    </lineage>
</organism>
<proteinExistence type="predicted"/>
<evidence type="ECO:0000256" key="1">
    <source>
        <dbReference type="SAM" id="Phobius"/>
    </source>
</evidence>
<dbReference type="Pfam" id="PF16344">
    <property type="entry name" value="FecR_C"/>
    <property type="match status" value="1"/>
</dbReference>
<dbReference type="EMBL" id="NFLW01000020">
    <property type="protein sequence ID" value="OUQ68349.1"/>
    <property type="molecule type" value="Genomic_DNA"/>
</dbReference>
<dbReference type="AlphaFoldDB" id="A0A1Y4VE65"/>
<accession>A0A1Y4VE65</accession>
<dbReference type="Proteomes" id="UP000196036">
    <property type="component" value="Unassembled WGS sequence"/>
</dbReference>